<accession>A0A1W1E1E3</accession>
<dbReference type="EMBL" id="FPHZ01000080">
    <property type="protein sequence ID" value="SFV87775.1"/>
    <property type="molecule type" value="Genomic_DNA"/>
</dbReference>
<name>A0A1W1E1E3_9ZZZZ</name>
<reference evidence="1" key="1">
    <citation type="submission" date="2016-10" db="EMBL/GenBank/DDBJ databases">
        <authorList>
            <person name="de Groot N.N."/>
        </authorList>
    </citation>
    <scope>NUCLEOTIDE SEQUENCE</scope>
</reference>
<protein>
    <submittedName>
        <fullName evidence="1">Uncharacterized protein</fullName>
    </submittedName>
</protein>
<dbReference type="AlphaFoldDB" id="A0A1W1E1E3"/>
<evidence type="ECO:0000313" key="1">
    <source>
        <dbReference type="EMBL" id="SFV87775.1"/>
    </source>
</evidence>
<proteinExistence type="predicted"/>
<sequence length="37" mass="4266">MQANQIYLLDIYTKSQIENIDKVKLVNLAQNCGLIEK</sequence>
<gene>
    <name evidence="1" type="ORF">MNB_SUP05-SYMBIONT-5-538</name>
</gene>
<organism evidence="1">
    <name type="scientific">hydrothermal vent metagenome</name>
    <dbReference type="NCBI Taxonomy" id="652676"/>
    <lineage>
        <taxon>unclassified sequences</taxon>
        <taxon>metagenomes</taxon>
        <taxon>ecological metagenomes</taxon>
    </lineage>
</organism>